<protein>
    <submittedName>
        <fullName evidence="2">MADF domain-containing protein</fullName>
    </submittedName>
</protein>
<dbReference type="GO" id="GO:0006357">
    <property type="term" value="P:regulation of transcription by RNA polymerase II"/>
    <property type="evidence" value="ECO:0007669"/>
    <property type="project" value="TreeGrafter"/>
</dbReference>
<dbReference type="Proteomes" id="UP000078200">
    <property type="component" value="Unassembled WGS sequence"/>
</dbReference>
<dbReference type="PANTHER" id="PTHR12243:SF67">
    <property type="entry name" value="COREPRESSOR OF PANGOLIN, ISOFORM A-RELATED"/>
    <property type="match status" value="1"/>
</dbReference>
<evidence type="ECO:0000259" key="1">
    <source>
        <dbReference type="PROSITE" id="PS51029"/>
    </source>
</evidence>
<dbReference type="Pfam" id="PF10545">
    <property type="entry name" value="MADF_DNA_bdg"/>
    <property type="match status" value="1"/>
</dbReference>
<feature type="domain" description="MADF" evidence="1">
    <location>
        <begin position="8"/>
        <end position="87"/>
    </location>
</feature>
<name>A0A1A9UYI6_GLOAU</name>
<organism evidence="2 3">
    <name type="scientific">Glossina austeni</name>
    <name type="common">Savannah tsetse fly</name>
    <dbReference type="NCBI Taxonomy" id="7395"/>
    <lineage>
        <taxon>Eukaryota</taxon>
        <taxon>Metazoa</taxon>
        <taxon>Ecdysozoa</taxon>
        <taxon>Arthropoda</taxon>
        <taxon>Hexapoda</taxon>
        <taxon>Insecta</taxon>
        <taxon>Pterygota</taxon>
        <taxon>Neoptera</taxon>
        <taxon>Endopterygota</taxon>
        <taxon>Diptera</taxon>
        <taxon>Brachycera</taxon>
        <taxon>Muscomorpha</taxon>
        <taxon>Hippoboscoidea</taxon>
        <taxon>Glossinidae</taxon>
        <taxon>Glossina</taxon>
    </lineage>
</organism>
<dbReference type="GO" id="GO:0005667">
    <property type="term" value="C:transcription regulator complex"/>
    <property type="evidence" value="ECO:0007669"/>
    <property type="project" value="TreeGrafter"/>
</dbReference>
<dbReference type="InterPro" id="IPR039353">
    <property type="entry name" value="TF_Adf1"/>
</dbReference>
<dbReference type="VEuPathDB" id="VectorBase:GAUT019817"/>
<accession>A0A1A9UYI6</accession>
<dbReference type="GO" id="GO:0005634">
    <property type="term" value="C:nucleus"/>
    <property type="evidence" value="ECO:0007669"/>
    <property type="project" value="TreeGrafter"/>
</dbReference>
<evidence type="ECO:0000313" key="3">
    <source>
        <dbReference type="Proteomes" id="UP000078200"/>
    </source>
</evidence>
<dbReference type="InterPro" id="IPR006578">
    <property type="entry name" value="MADF-dom"/>
</dbReference>
<dbReference type="SMART" id="SM00595">
    <property type="entry name" value="MADF"/>
    <property type="match status" value="1"/>
</dbReference>
<reference evidence="2" key="1">
    <citation type="submission" date="2020-05" db="UniProtKB">
        <authorList>
            <consortium name="EnsemblMetazoa"/>
        </authorList>
    </citation>
    <scope>IDENTIFICATION</scope>
    <source>
        <strain evidence="2">TTRI</strain>
    </source>
</reference>
<dbReference type="EnsemblMetazoa" id="GAUT019817-RA">
    <property type="protein sequence ID" value="GAUT019817-PA"/>
    <property type="gene ID" value="GAUT019817"/>
</dbReference>
<sequence>MRDFDQQELIRQISRKLVLYDQNFPGYGEKSLEDRAWQEINSAIDVPVYECRFKWRSLRESFTKNYKRNRHQGTYYNEMRFIIPYVTIARSGLDDQLRDHIPVNAAMVKKLQAPKPRTNKIRTNHTRNKINLAIKTIKQKIVKNQPHEKQD</sequence>
<dbReference type="AlphaFoldDB" id="A0A1A9UYI6"/>
<keyword evidence="3" id="KW-1185">Reference proteome</keyword>
<proteinExistence type="predicted"/>
<dbReference type="PROSITE" id="PS51029">
    <property type="entry name" value="MADF"/>
    <property type="match status" value="1"/>
</dbReference>
<evidence type="ECO:0000313" key="2">
    <source>
        <dbReference type="EnsemblMetazoa" id="GAUT019817-PA"/>
    </source>
</evidence>
<dbReference type="PANTHER" id="PTHR12243">
    <property type="entry name" value="MADF DOMAIN TRANSCRIPTION FACTOR"/>
    <property type="match status" value="1"/>
</dbReference>